<dbReference type="InParanoid" id="A0A316VTV4"/>
<evidence type="ECO:0000256" key="1">
    <source>
        <dbReference type="SAM" id="MobiDB-lite"/>
    </source>
</evidence>
<sequence length="171" mass="18901">MGLPQPTAQRHIPKHGPPLQGTNVKAGNDGAAGQESGPFIKVTSQGGLYGPNGYRLFQAMDVIKPPPEMDIRAFQTFWMDHCFQLTPHGGGMVMLDYCGWPSTMAHYVSVSCVRFGAERRSYTHELINDYTTGFGGAFTRPDKGEIAECLNRDKDKIRWANDLTPPDQSAR</sequence>
<accession>A0A316VTV4</accession>
<dbReference type="Proteomes" id="UP000245783">
    <property type="component" value="Unassembled WGS sequence"/>
</dbReference>
<dbReference type="OrthoDB" id="10268776at2759"/>
<keyword evidence="3" id="KW-1185">Reference proteome</keyword>
<dbReference type="AlphaFoldDB" id="A0A316VTV4"/>
<dbReference type="EMBL" id="KZ819411">
    <property type="protein sequence ID" value="PWN40634.1"/>
    <property type="molecule type" value="Genomic_DNA"/>
</dbReference>
<organism evidence="2 3">
    <name type="scientific">Ceraceosorus guamensis</name>
    <dbReference type="NCBI Taxonomy" id="1522189"/>
    <lineage>
        <taxon>Eukaryota</taxon>
        <taxon>Fungi</taxon>
        <taxon>Dikarya</taxon>
        <taxon>Basidiomycota</taxon>
        <taxon>Ustilaginomycotina</taxon>
        <taxon>Exobasidiomycetes</taxon>
        <taxon>Ceraceosorales</taxon>
        <taxon>Ceraceosoraceae</taxon>
        <taxon>Ceraceosorus</taxon>
    </lineage>
</organism>
<gene>
    <name evidence="2" type="ORF">IE81DRAFT_349052</name>
</gene>
<dbReference type="RefSeq" id="XP_025367794.1">
    <property type="nucleotide sequence ID" value="XM_025516338.1"/>
</dbReference>
<proteinExistence type="predicted"/>
<reference evidence="2 3" key="1">
    <citation type="journal article" date="2018" name="Mol. Biol. Evol.">
        <title>Broad Genomic Sampling Reveals a Smut Pathogenic Ancestry of the Fungal Clade Ustilaginomycotina.</title>
        <authorList>
            <person name="Kijpornyongpan T."/>
            <person name="Mondo S.J."/>
            <person name="Barry K."/>
            <person name="Sandor L."/>
            <person name="Lee J."/>
            <person name="Lipzen A."/>
            <person name="Pangilinan J."/>
            <person name="LaButti K."/>
            <person name="Hainaut M."/>
            <person name="Henrissat B."/>
            <person name="Grigoriev I.V."/>
            <person name="Spatafora J.W."/>
            <person name="Aime M.C."/>
        </authorList>
    </citation>
    <scope>NUCLEOTIDE SEQUENCE [LARGE SCALE GENOMIC DNA]</scope>
    <source>
        <strain evidence="2 3">MCA 4658</strain>
    </source>
</reference>
<evidence type="ECO:0000313" key="2">
    <source>
        <dbReference type="EMBL" id="PWN40634.1"/>
    </source>
</evidence>
<name>A0A316VTV4_9BASI</name>
<evidence type="ECO:0000313" key="3">
    <source>
        <dbReference type="Proteomes" id="UP000245783"/>
    </source>
</evidence>
<dbReference type="GeneID" id="37038208"/>
<protein>
    <submittedName>
        <fullName evidence="2">Uncharacterized protein</fullName>
    </submittedName>
</protein>
<feature type="region of interest" description="Disordered" evidence="1">
    <location>
        <begin position="1"/>
        <end position="36"/>
    </location>
</feature>